<dbReference type="PANTHER" id="PTHR30081:SF1">
    <property type="entry name" value="PROTEIN TRANSLOCASE SUBUNIT SECD"/>
    <property type="match status" value="1"/>
</dbReference>
<sequence>MSTLRENWRVALLVVLLLTSAIALFVPGVPPGTSADGPTDESAPEAGEAEQLTNLNYGIQLSGGTRLRAPIVGITAENVNVTQADSTQLEQTVADELDLDTVDVRVRPITSERSTGAVEVVTKNVTHQELRTALENNGYQPTTVRDGVTQETRQQMVEAVDEKLRTSALSGASVQIVNVPGGQHFVSITAPDRDREELVDLLNERGTVKIYAVYPGGENGTFVREEVLKRSQMSDISAADREGVGWAVYITVSPDAADEFSQRMVDAGFGDGAPCGNYNHSDIQQTTAGGSADPALANDEPGCLVHTLNGEVVTARGVTPGLGESFASGEFANDPVYVMQTGSSENPAETANKIELNLRAGQLPAPLDLSEDSGSSLDPALAERFKQNSLLTGLLAVLAVSLVVYVRYKRVEVVVPMVVTALSEVFILLGFVAFVQYPLNLSHLAGFIAVIGTGVDDLIIIADEILQQGEVETGRVFQSRFRKAFWVIGAAAATTIMAMSPLMVLPLGDLSGFAIITIVGVLIGVLVTRPAYGDILRNLVLDED</sequence>
<dbReference type="SUPFAM" id="SSF82866">
    <property type="entry name" value="Multidrug efflux transporter AcrB transmembrane domain"/>
    <property type="match status" value="1"/>
</dbReference>
<dbReference type="AlphaFoldDB" id="A0A482TGG8"/>
<feature type="transmembrane region" description="Helical" evidence="9">
    <location>
        <begin position="510"/>
        <end position="528"/>
    </location>
</feature>
<dbReference type="GO" id="GO:0006605">
    <property type="term" value="P:protein targeting"/>
    <property type="evidence" value="ECO:0007669"/>
    <property type="project" value="UniProtKB-UniRule"/>
</dbReference>
<proteinExistence type="inferred from homology"/>
<dbReference type="Pfam" id="PF02355">
    <property type="entry name" value="SecD_SecF_C"/>
    <property type="match status" value="1"/>
</dbReference>
<dbReference type="PANTHER" id="PTHR30081">
    <property type="entry name" value="PROTEIN-EXPORT MEMBRANE PROTEIN SEC"/>
    <property type="match status" value="1"/>
</dbReference>
<feature type="transmembrane region" description="Helical" evidence="9">
    <location>
        <begin position="484"/>
        <end position="504"/>
    </location>
</feature>
<dbReference type="EMBL" id="RZIG01000002">
    <property type="protein sequence ID" value="RYJ11189.1"/>
    <property type="molecule type" value="Genomic_DNA"/>
</dbReference>
<feature type="transmembrane region" description="Helical" evidence="9">
    <location>
        <begin position="441"/>
        <end position="463"/>
    </location>
</feature>
<evidence type="ECO:0000256" key="6">
    <source>
        <dbReference type="ARBA" id="ARBA00022989"/>
    </source>
</evidence>
<keyword evidence="7 9" id="KW-0811">Translocation</keyword>
<gene>
    <name evidence="9" type="primary">secD</name>
    <name evidence="11" type="ORF">ELS20_15195</name>
</gene>
<keyword evidence="8 9" id="KW-0472">Membrane</keyword>
<dbReference type="InterPro" id="IPR022813">
    <property type="entry name" value="SecD/SecF_arch_bac"/>
</dbReference>
<dbReference type="InterPro" id="IPR024912">
    <property type="entry name" value="SecD_arc"/>
</dbReference>
<feature type="domain" description="Protein export membrane protein SecD/SecF C-terminal" evidence="10">
    <location>
        <begin position="373"/>
        <end position="527"/>
    </location>
</feature>
<comment type="subcellular location">
    <subcellularLocation>
        <location evidence="1 9">Cell membrane</location>
        <topology evidence="1 9">Multi-pass membrane protein</topology>
    </subcellularLocation>
</comment>
<evidence type="ECO:0000259" key="10">
    <source>
        <dbReference type="Pfam" id="PF02355"/>
    </source>
</evidence>
<evidence type="ECO:0000313" key="11">
    <source>
        <dbReference type="EMBL" id="RYJ11189.1"/>
    </source>
</evidence>
<comment type="subunit">
    <text evidence="9">Part of the protein translocation apparatus. Forms a complex with SecF.</text>
</comment>
<dbReference type="RefSeq" id="WP_129755985.1">
    <property type="nucleotide sequence ID" value="NZ_JAFKAA010000002.1"/>
</dbReference>
<evidence type="ECO:0000256" key="9">
    <source>
        <dbReference type="HAMAP-Rule" id="MF_01463"/>
    </source>
</evidence>
<dbReference type="InterPro" id="IPR048634">
    <property type="entry name" value="SecD_SecF_C"/>
</dbReference>
<keyword evidence="6 9" id="KW-1133">Transmembrane helix</keyword>
<protein>
    <recommendedName>
        <fullName evidence="9">Protein-export membrane protein SecD</fullName>
    </recommendedName>
</protein>
<dbReference type="Gene3D" id="1.20.1640.10">
    <property type="entry name" value="Multidrug efflux transporter AcrB transmembrane domain"/>
    <property type="match status" value="1"/>
</dbReference>
<name>A0A482TGG8_HALHI</name>
<evidence type="ECO:0000313" key="12">
    <source>
        <dbReference type="Proteomes" id="UP000293535"/>
    </source>
</evidence>
<comment type="function">
    <text evidence="9">Involved in protein export.</text>
</comment>
<evidence type="ECO:0000256" key="1">
    <source>
        <dbReference type="ARBA" id="ARBA00004651"/>
    </source>
</evidence>
<accession>A0A482TGG8</accession>
<dbReference type="GeneID" id="99237369"/>
<keyword evidence="4 9" id="KW-0812">Transmembrane</keyword>
<evidence type="ECO:0000256" key="8">
    <source>
        <dbReference type="ARBA" id="ARBA00023136"/>
    </source>
</evidence>
<comment type="similarity">
    <text evidence="9">Belongs to the SecD/SecF family. SecD subfamily.</text>
</comment>
<feature type="transmembrane region" description="Helical" evidence="9">
    <location>
        <begin position="389"/>
        <end position="406"/>
    </location>
</feature>
<organism evidence="11 12">
    <name type="scientific">Haloarcula hispanica</name>
    <dbReference type="NCBI Taxonomy" id="51589"/>
    <lineage>
        <taxon>Archaea</taxon>
        <taxon>Methanobacteriati</taxon>
        <taxon>Methanobacteriota</taxon>
        <taxon>Stenosarchaea group</taxon>
        <taxon>Halobacteria</taxon>
        <taxon>Halobacteriales</taxon>
        <taxon>Haloarculaceae</taxon>
        <taxon>Haloarcula</taxon>
    </lineage>
</organism>
<evidence type="ECO:0000256" key="5">
    <source>
        <dbReference type="ARBA" id="ARBA00022927"/>
    </source>
</evidence>
<dbReference type="GO" id="GO:0005886">
    <property type="term" value="C:plasma membrane"/>
    <property type="evidence" value="ECO:0007669"/>
    <property type="project" value="UniProtKB-SubCell"/>
</dbReference>
<keyword evidence="2 9" id="KW-0813">Transport</keyword>
<evidence type="ECO:0000256" key="2">
    <source>
        <dbReference type="ARBA" id="ARBA00022448"/>
    </source>
</evidence>
<evidence type="ECO:0000256" key="3">
    <source>
        <dbReference type="ARBA" id="ARBA00022475"/>
    </source>
</evidence>
<comment type="caution">
    <text evidence="11">The sequence shown here is derived from an EMBL/GenBank/DDBJ whole genome shotgun (WGS) entry which is preliminary data.</text>
</comment>
<keyword evidence="3 9" id="KW-1003">Cell membrane</keyword>
<feature type="transmembrane region" description="Helical" evidence="9">
    <location>
        <begin position="413"/>
        <end position="435"/>
    </location>
</feature>
<dbReference type="GO" id="GO:0065002">
    <property type="term" value="P:intracellular protein transmembrane transport"/>
    <property type="evidence" value="ECO:0007669"/>
    <property type="project" value="UniProtKB-UniRule"/>
</dbReference>
<evidence type="ECO:0000256" key="7">
    <source>
        <dbReference type="ARBA" id="ARBA00023010"/>
    </source>
</evidence>
<dbReference type="Proteomes" id="UP000293535">
    <property type="component" value="Unassembled WGS sequence"/>
</dbReference>
<keyword evidence="5 9" id="KW-0653">Protein transport</keyword>
<dbReference type="HAMAP" id="MF_01463_A">
    <property type="entry name" value="SecD_A"/>
    <property type="match status" value="1"/>
</dbReference>
<comment type="caution">
    <text evidence="9">Lacks conserved residue(s) required for the propagation of feature annotation.</text>
</comment>
<evidence type="ECO:0000256" key="4">
    <source>
        <dbReference type="ARBA" id="ARBA00022692"/>
    </source>
</evidence>
<dbReference type="NCBIfam" id="NF006215">
    <property type="entry name" value="PRK08343.1-1"/>
    <property type="match status" value="1"/>
</dbReference>
<reference evidence="11 12" key="1">
    <citation type="submission" date="2018-12" db="EMBL/GenBank/DDBJ databases">
        <title>Draft genome sequence of Haloarcula hispinica strain 18.1, an halophilic archaeon isolated from Chott El Jerid of Southern Tunisia.</title>
        <authorList>
            <person name="Najjari A."/>
            <person name="Ben Dhia O."/>
            <person name="Ferjani R."/>
            <person name="Mahjoubi M."/>
            <person name="Sghaier H."/>
            <person name="Elshahed M."/>
            <person name="Ouzari H.I."/>
            <person name="Cherid A."/>
            <person name="Youssef N."/>
        </authorList>
    </citation>
    <scope>NUCLEOTIDE SEQUENCE [LARGE SCALE GENOMIC DNA]</scope>
    <source>
        <strain evidence="11 12">18.1</strain>
    </source>
</reference>